<keyword evidence="1" id="KW-0812">Transmembrane</keyword>
<dbReference type="EMBL" id="CP017563">
    <property type="protein sequence ID" value="APA89789.1"/>
    <property type="molecule type" value="Genomic_DNA"/>
</dbReference>
<geneLocation type="plasmid" evidence="2">
    <name>pl1WSM5005</name>
</geneLocation>
<organism evidence="2">
    <name type="scientific">Paraburkholderia sprentiae WSM5005</name>
    <dbReference type="NCBI Taxonomy" id="754502"/>
    <lineage>
        <taxon>Bacteria</taxon>
        <taxon>Pseudomonadati</taxon>
        <taxon>Pseudomonadota</taxon>
        <taxon>Betaproteobacteria</taxon>
        <taxon>Burkholderiales</taxon>
        <taxon>Burkholderiaceae</taxon>
        <taxon>Paraburkholderia</taxon>
    </lineage>
</organism>
<proteinExistence type="predicted"/>
<gene>
    <name evidence="2" type="ORF">BJG93_30470</name>
</gene>
<accession>A0A1I9YU83</accession>
<feature type="transmembrane region" description="Helical" evidence="1">
    <location>
        <begin position="31"/>
        <end position="55"/>
    </location>
</feature>
<evidence type="ECO:0000313" key="2">
    <source>
        <dbReference type="EMBL" id="APA89789.1"/>
    </source>
</evidence>
<evidence type="ECO:0000256" key="1">
    <source>
        <dbReference type="SAM" id="Phobius"/>
    </source>
</evidence>
<protein>
    <submittedName>
        <fullName evidence="2">Uncharacterized protein</fullName>
    </submittedName>
</protein>
<dbReference type="Pfam" id="PF03699">
    <property type="entry name" value="UPF0182"/>
    <property type="match status" value="1"/>
</dbReference>
<sequence>MAVIAGLIVVGRITGILVDWPWFSSIGYGGAFWTMLSARALLFAAVFAVSAYAIWRSGMLAHRYARGVNILRAEAAAPRRATEVAGDLSGLLAPRVPWRATIACAAVVIGLLIAASEVSVRQFVCVRGDLSIAVSALLCQTERAETGNTLYGAHYRANATGLRPCEDRG</sequence>
<reference evidence="2" key="1">
    <citation type="submission" date="2016-09" db="EMBL/GenBank/DDBJ databases">
        <title>The Complete Genome of Burkholderia sprentiae wsm5005.</title>
        <authorList>
            <person name="De Meyer S."/>
            <person name="Wang P."/>
            <person name="Terpolilli J."/>
        </authorList>
    </citation>
    <scope>NUCLEOTIDE SEQUENCE [LARGE SCALE GENOMIC DNA]</scope>
    <source>
        <strain evidence="2">WSM5005</strain>
        <plasmid evidence="2">pl1WSM5005</plasmid>
    </source>
</reference>
<keyword evidence="1" id="KW-0472">Membrane</keyword>
<keyword evidence="1" id="KW-1133">Transmembrane helix</keyword>
<dbReference type="GO" id="GO:0016020">
    <property type="term" value="C:membrane"/>
    <property type="evidence" value="ECO:0007669"/>
    <property type="project" value="InterPro"/>
</dbReference>
<dbReference type="AlphaFoldDB" id="A0A1I9YU83"/>
<keyword evidence="2" id="KW-0614">Plasmid</keyword>
<name>A0A1I9YU83_9BURK</name>
<dbReference type="InterPro" id="IPR005372">
    <property type="entry name" value="UPF0182"/>
</dbReference>